<organism evidence="1">
    <name type="scientific">Picea glauca</name>
    <name type="common">White spruce</name>
    <name type="synonym">Pinus glauca</name>
    <dbReference type="NCBI Taxonomy" id="3330"/>
    <lineage>
        <taxon>Eukaryota</taxon>
        <taxon>Viridiplantae</taxon>
        <taxon>Streptophyta</taxon>
        <taxon>Embryophyta</taxon>
        <taxon>Tracheophyta</taxon>
        <taxon>Spermatophyta</taxon>
        <taxon>Pinopsida</taxon>
        <taxon>Pinidae</taxon>
        <taxon>Conifers I</taxon>
        <taxon>Pinales</taxon>
        <taxon>Pinaceae</taxon>
        <taxon>Picea</taxon>
    </lineage>
</organism>
<dbReference type="AlphaFoldDB" id="A0A101LYZ5"/>
<keyword evidence="1" id="KW-0496">Mitochondrion</keyword>
<dbReference type="EMBL" id="LKAM01000006">
    <property type="protein sequence ID" value="KUM47959.1"/>
    <property type="molecule type" value="Genomic_DNA"/>
</dbReference>
<accession>A0A101LYZ5</accession>
<protein>
    <submittedName>
        <fullName evidence="1">Uncharacterized protein</fullName>
    </submittedName>
</protein>
<comment type="caution">
    <text evidence="1">The sequence shown here is derived from an EMBL/GenBank/DDBJ whole genome shotgun (WGS) entry which is preliminary data.</text>
</comment>
<name>A0A101LYZ5_PICGL</name>
<gene>
    <name evidence="1" type="ORF">ABT39_MTgene4954</name>
</gene>
<reference evidence="1" key="1">
    <citation type="journal article" date="2015" name="Genome Biol. Evol.">
        <title>Organellar Genomes of White Spruce (Picea glauca): Assembly and Annotation.</title>
        <authorList>
            <person name="Jackman S.D."/>
            <person name="Warren R.L."/>
            <person name="Gibb E.A."/>
            <person name="Vandervalk B.P."/>
            <person name="Mohamadi H."/>
            <person name="Chu J."/>
            <person name="Raymond A."/>
            <person name="Pleasance S."/>
            <person name="Coope R."/>
            <person name="Wildung M.R."/>
            <person name="Ritland C.E."/>
            <person name="Bousquet J."/>
            <person name="Jones S.J."/>
            <person name="Bohlmann J."/>
            <person name="Birol I."/>
        </authorList>
    </citation>
    <scope>NUCLEOTIDE SEQUENCE [LARGE SCALE GENOMIC DNA]</scope>
    <source>
        <tissue evidence="1">Flushing bud</tissue>
    </source>
</reference>
<geneLocation type="mitochondrion" evidence="1"/>
<evidence type="ECO:0000313" key="1">
    <source>
        <dbReference type="EMBL" id="KUM47959.1"/>
    </source>
</evidence>
<sequence>MRKEGSTRTGVPSKERGIASWFVRHAPLIVSPPVSPRPAIPFRWRPTSSCSCARQPTKLGGGLASTEIVLAMDTTL</sequence>
<proteinExistence type="predicted"/>